<name>Q47C80_DECAR</name>
<dbReference type="InterPro" id="IPR046513">
    <property type="entry name" value="DUF6691"/>
</dbReference>
<sequence>MIRNAGFFDHLATLASGTLFGFGLAWSTMIRPESVLAFLTFQDLGLLLVLGSAVGLNLLIFQVLPKIRQRALLGGVFQQRPFSLDKQSLAGGVLFGLGWGICGICPGPALAGLGAGNGDLLIALASIFAGAGMHGLWVDRQNRKAANVI</sequence>
<dbReference type="OrthoDB" id="9790409at2"/>
<feature type="transmembrane region" description="Helical" evidence="1">
    <location>
        <begin position="120"/>
        <end position="138"/>
    </location>
</feature>
<feature type="transmembrane region" description="Helical" evidence="1">
    <location>
        <begin position="46"/>
        <end position="64"/>
    </location>
</feature>
<protein>
    <submittedName>
        <fullName evidence="2">YeeE/YedE</fullName>
    </submittedName>
</protein>
<dbReference type="STRING" id="159087.Daro_2821"/>
<feature type="transmembrane region" description="Helical" evidence="1">
    <location>
        <begin position="89"/>
        <end position="114"/>
    </location>
</feature>
<keyword evidence="1" id="KW-1133">Transmembrane helix</keyword>
<organism evidence="2">
    <name type="scientific">Dechloromonas aromatica (strain RCB)</name>
    <dbReference type="NCBI Taxonomy" id="159087"/>
    <lineage>
        <taxon>Bacteria</taxon>
        <taxon>Pseudomonadati</taxon>
        <taxon>Pseudomonadota</taxon>
        <taxon>Betaproteobacteria</taxon>
        <taxon>Rhodocyclales</taxon>
        <taxon>Azonexaceae</taxon>
        <taxon>Dechloromonas</taxon>
    </lineage>
</organism>
<evidence type="ECO:0000313" key="2">
    <source>
        <dbReference type="EMBL" id="AAZ47551.1"/>
    </source>
</evidence>
<dbReference type="AlphaFoldDB" id="Q47C80"/>
<accession>Q47C80</accession>
<reference evidence="2" key="1">
    <citation type="submission" date="2005-08" db="EMBL/GenBank/DDBJ databases">
        <title>Complete sequence of Dechloromonas aromatica RCB.</title>
        <authorList>
            <person name="Salinero K.K."/>
            <person name="Copeland A."/>
            <person name="Lucas S."/>
            <person name="Lapidus A."/>
            <person name="Barry K."/>
            <person name="Detter J.C."/>
            <person name="Glavina T."/>
            <person name="Hammon N."/>
            <person name="Israni S."/>
            <person name="Pitluck S."/>
            <person name="Di Bartolo G."/>
            <person name="Trong S."/>
            <person name="Schmutz J."/>
            <person name="Larimer F."/>
            <person name="Land M."/>
            <person name="Ivanova N."/>
            <person name="Richardson P."/>
        </authorList>
    </citation>
    <scope>NUCLEOTIDE SEQUENCE</scope>
    <source>
        <strain evidence="2">RCB</strain>
    </source>
</reference>
<keyword evidence="1" id="KW-0812">Transmembrane</keyword>
<proteinExistence type="predicted"/>
<feature type="transmembrane region" description="Helical" evidence="1">
    <location>
        <begin position="7"/>
        <end position="26"/>
    </location>
</feature>
<dbReference type="EMBL" id="CP000089">
    <property type="protein sequence ID" value="AAZ47551.1"/>
    <property type="molecule type" value="Genomic_DNA"/>
</dbReference>
<keyword evidence="1" id="KW-0472">Membrane</keyword>
<dbReference type="HOGENOM" id="CLU_037802_2_1_4"/>
<dbReference type="Pfam" id="PF20398">
    <property type="entry name" value="DUF6691"/>
    <property type="match status" value="1"/>
</dbReference>
<dbReference type="eggNOG" id="COG2391">
    <property type="taxonomic scope" value="Bacteria"/>
</dbReference>
<gene>
    <name evidence="2" type="ordered locus">Daro_2821</name>
</gene>
<dbReference type="KEGG" id="dar:Daro_2821"/>
<evidence type="ECO:0000256" key="1">
    <source>
        <dbReference type="SAM" id="Phobius"/>
    </source>
</evidence>